<keyword evidence="4" id="KW-1185">Reference proteome</keyword>
<organism evidence="3 4">
    <name type="scientific">Cirrhinus mrigala</name>
    <name type="common">Mrigala</name>
    <dbReference type="NCBI Taxonomy" id="683832"/>
    <lineage>
        <taxon>Eukaryota</taxon>
        <taxon>Metazoa</taxon>
        <taxon>Chordata</taxon>
        <taxon>Craniata</taxon>
        <taxon>Vertebrata</taxon>
        <taxon>Euteleostomi</taxon>
        <taxon>Actinopterygii</taxon>
        <taxon>Neopterygii</taxon>
        <taxon>Teleostei</taxon>
        <taxon>Ostariophysi</taxon>
        <taxon>Cypriniformes</taxon>
        <taxon>Cyprinidae</taxon>
        <taxon>Labeoninae</taxon>
        <taxon>Labeonini</taxon>
        <taxon>Cirrhinus</taxon>
    </lineage>
</organism>
<protein>
    <recommendedName>
        <fullName evidence="2">DH domain-containing protein</fullName>
    </recommendedName>
</protein>
<dbReference type="PANTHER" id="PTHR12877:SF15">
    <property type="entry name" value="RHO GUANINE NUCLEOTIDE EXCHANGE FACTOR 17"/>
    <property type="match status" value="1"/>
</dbReference>
<reference evidence="3 4" key="1">
    <citation type="submission" date="2024-05" db="EMBL/GenBank/DDBJ databases">
        <title>Genome sequencing and assembly of Indian major carp, Cirrhinus mrigala (Hamilton, 1822).</title>
        <authorList>
            <person name="Mohindra V."/>
            <person name="Chowdhury L.M."/>
            <person name="Lal K."/>
            <person name="Jena J.K."/>
        </authorList>
    </citation>
    <scope>NUCLEOTIDE SEQUENCE [LARGE SCALE GENOMIC DNA]</scope>
    <source>
        <strain evidence="3">CM1030</strain>
        <tissue evidence="3">Blood</tissue>
    </source>
</reference>
<feature type="non-terminal residue" evidence="3">
    <location>
        <position position="61"/>
    </location>
</feature>
<dbReference type="PANTHER" id="PTHR12877">
    <property type="entry name" value="RHO GUANINE NUCLEOTIDE EXCHANGE FACTOR"/>
    <property type="match status" value="1"/>
</dbReference>
<accession>A0ABD0P0K5</accession>
<feature type="non-terminal residue" evidence="3">
    <location>
        <position position="1"/>
    </location>
</feature>
<comment type="caution">
    <text evidence="3">The sequence shown here is derived from an EMBL/GenBank/DDBJ whole genome shotgun (WGS) entry which is preliminary data.</text>
</comment>
<keyword evidence="1" id="KW-0344">Guanine-nucleotide releasing factor</keyword>
<proteinExistence type="predicted"/>
<dbReference type="Gene3D" id="1.20.900.10">
    <property type="entry name" value="Dbl homology (DH) domain"/>
    <property type="match status" value="1"/>
</dbReference>
<feature type="domain" description="DH" evidence="2">
    <location>
        <begin position="2"/>
        <end position="59"/>
    </location>
</feature>
<evidence type="ECO:0000313" key="4">
    <source>
        <dbReference type="Proteomes" id="UP001529510"/>
    </source>
</evidence>
<sequence>GYMKPLKHPENSPLCDPSLVDEMFYQIPEILEHHEQFLEQVLDCVNQWHDKQTIGHVLIQS</sequence>
<gene>
    <name evidence="3" type="ORF">M9458_035777</name>
</gene>
<dbReference type="InterPro" id="IPR039919">
    <property type="entry name" value="ARHGEF10/ARHGEF17"/>
</dbReference>
<dbReference type="GO" id="GO:0005085">
    <property type="term" value="F:guanyl-nucleotide exchange factor activity"/>
    <property type="evidence" value="ECO:0007669"/>
    <property type="project" value="UniProtKB-KW"/>
</dbReference>
<dbReference type="AlphaFoldDB" id="A0ABD0P0K5"/>
<dbReference type="InterPro" id="IPR035899">
    <property type="entry name" value="DBL_dom_sf"/>
</dbReference>
<evidence type="ECO:0000313" key="3">
    <source>
        <dbReference type="EMBL" id="KAL0167555.1"/>
    </source>
</evidence>
<name>A0ABD0P0K5_CIRMR</name>
<dbReference type="Proteomes" id="UP001529510">
    <property type="component" value="Unassembled WGS sequence"/>
</dbReference>
<dbReference type="InterPro" id="IPR000219">
    <property type="entry name" value="DH_dom"/>
</dbReference>
<evidence type="ECO:0000256" key="1">
    <source>
        <dbReference type="ARBA" id="ARBA00022658"/>
    </source>
</evidence>
<dbReference type="Pfam" id="PF00621">
    <property type="entry name" value="RhoGEF"/>
    <property type="match status" value="1"/>
</dbReference>
<dbReference type="EMBL" id="JAMKFB020000018">
    <property type="protein sequence ID" value="KAL0167555.1"/>
    <property type="molecule type" value="Genomic_DNA"/>
</dbReference>
<evidence type="ECO:0000259" key="2">
    <source>
        <dbReference type="Pfam" id="PF00621"/>
    </source>
</evidence>
<dbReference type="SUPFAM" id="SSF48065">
    <property type="entry name" value="DBL homology domain (DH-domain)"/>
    <property type="match status" value="1"/>
</dbReference>